<dbReference type="Proteomes" id="UP000250583">
    <property type="component" value="Unassembled WGS sequence"/>
</dbReference>
<reference evidence="2 3" key="1">
    <citation type="submission" date="2018-02" db="EMBL/GenBank/DDBJ databases">
        <title>Complete genome sequencing of Faecalibacterium prausnitzii strains isolated from the human gut.</title>
        <authorList>
            <person name="Fitzgerald B.C."/>
            <person name="Shkoporov A.N."/>
            <person name="Ross P.R."/>
            <person name="Hill C."/>
        </authorList>
    </citation>
    <scope>NUCLEOTIDE SEQUENCE [LARGE SCALE GENOMIC DNA]</scope>
    <source>
        <strain evidence="2 3">APC923/61-1</strain>
    </source>
</reference>
<feature type="compositionally biased region" description="Polar residues" evidence="1">
    <location>
        <begin position="131"/>
        <end position="143"/>
    </location>
</feature>
<evidence type="ECO:0000256" key="1">
    <source>
        <dbReference type="SAM" id="MobiDB-lite"/>
    </source>
</evidence>
<gene>
    <name evidence="2" type="ORF">C4N22_06780</name>
</gene>
<proteinExistence type="predicted"/>
<evidence type="ECO:0008006" key="4">
    <source>
        <dbReference type="Google" id="ProtNLM"/>
    </source>
</evidence>
<evidence type="ECO:0000313" key="2">
    <source>
        <dbReference type="EMBL" id="RAW59427.1"/>
    </source>
</evidence>
<evidence type="ECO:0000313" key="3">
    <source>
        <dbReference type="Proteomes" id="UP000250583"/>
    </source>
</evidence>
<dbReference type="AlphaFoldDB" id="A0A329UA05"/>
<accession>A0A329UA05</accession>
<organism evidence="2 3">
    <name type="scientific">Faecalibacterium prausnitzii</name>
    <dbReference type="NCBI Taxonomy" id="853"/>
    <lineage>
        <taxon>Bacteria</taxon>
        <taxon>Bacillati</taxon>
        <taxon>Bacillota</taxon>
        <taxon>Clostridia</taxon>
        <taxon>Eubacteriales</taxon>
        <taxon>Oscillospiraceae</taxon>
        <taxon>Faecalibacterium</taxon>
    </lineage>
</organism>
<feature type="region of interest" description="Disordered" evidence="1">
    <location>
        <begin position="214"/>
        <end position="233"/>
    </location>
</feature>
<feature type="region of interest" description="Disordered" evidence="1">
    <location>
        <begin position="113"/>
        <end position="156"/>
    </location>
</feature>
<name>A0A329UA05_9FIRM</name>
<dbReference type="RefSeq" id="WP_112148427.1">
    <property type="nucleotide sequence ID" value="NZ_PRLE01000003.1"/>
</dbReference>
<feature type="compositionally biased region" description="Polar residues" evidence="1">
    <location>
        <begin position="113"/>
        <end position="123"/>
    </location>
</feature>
<protein>
    <recommendedName>
        <fullName evidence="4">ParB/Sulfiredoxin domain-containing protein</fullName>
    </recommendedName>
</protein>
<sequence>MLKLSSLKIDPEFSAQILPPSFQELQQLEMNMIRDGKLTDPIIVWHKTILDGHNRYNLLKKHSFIEYEIKEMELSSRQEALIWICNHQLGRRNLTPERRKYLIGKRYEAEKQISQNRGNQYTSTKKDGTDQNDPCQNKSGSHITRQRIAKETGTSEGYVQRAEKYMNGVEAADEAAPGTREEILNGKIKAADREICAIAKAPKEQRPEIVAELRKPKSERDKQLASSTKSPSVRVESFDDDGSRFLIGISKKVQGHKRALTESDQKALKKSVEAPADHSIHIAAIEGAYDAFIENWELTFREYPDLLTGPENWKQIEKYSDNLQRYLEFIRSKHLKMLESQRQGG</sequence>
<dbReference type="EMBL" id="PRLE01000003">
    <property type="protein sequence ID" value="RAW59427.1"/>
    <property type="molecule type" value="Genomic_DNA"/>
</dbReference>
<dbReference type="OrthoDB" id="5944985at2"/>
<feature type="compositionally biased region" description="Basic and acidic residues" evidence="1">
    <location>
        <begin position="214"/>
        <end position="223"/>
    </location>
</feature>
<comment type="caution">
    <text evidence="2">The sequence shown here is derived from an EMBL/GenBank/DDBJ whole genome shotgun (WGS) entry which is preliminary data.</text>
</comment>